<proteinExistence type="predicted"/>
<accession>A0A922MLY9</accession>
<gene>
    <name evidence="1" type="ORF">HF086_012848</name>
</gene>
<dbReference type="AlphaFoldDB" id="A0A922MLY9"/>
<evidence type="ECO:0000313" key="2">
    <source>
        <dbReference type="Proteomes" id="UP000814243"/>
    </source>
</evidence>
<evidence type="ECO:0008006" key="3">
    <source>
        <dbReference type="Google" id="ProtNLM"/>
    </source>
</evidence>
<evidence type="ECO:0000313" key="1">
    <source>
        <dbReference type="EMBL" id="KAH9638895.1"/>
    </source>
</evidence>
<name>A0A922MLY9_SPOEX</name>
<organism evidence="1 2">
    <name type="scientific">Spodoptera exigua</name>
    <name type="common">Beet armyworm</name>
    <name type="synonym">Noctua fulgens</name>
    <dbReference type="NCBI Taxonomy" id="7107"/>
    <lineage>
        <taxon>Eukaryota</taxon>
        <taxon>Metazoa</taxon>
        <taxon>Ecdysozoa</taxon>
        <taxon>Arthropoda</taxon>
        <taxon>Hexapoda</taxon>
        <taxon>Insecta</taxon>
        <taxon>Pterygota</taxon>
        <taxon>Neoptera</taxon>
        <taxon>Endopterygota</taxon>
        <taxon>Lepidoptera</taxon>
        <taxon>Glossata</taxon>
        <taxon>Ditrysia</taxon>
        <taxon>Noctuoidea</taxon>
        <taxon>Noctuidae</taxon>
        <taxon>Amphipyrinae</taxon>
        <taxon>Spodoptera</taxon>
    </lineage>
</organism>
<dbReference type="EMBL" id="JACEFF010000368">
    <property type="protein sequence ID" value="KAH9638895.1"/>
    <property type="molecule type" value="Genomic_DNA"/>
</dbReference>
<comment type="caution">
    <text evidence="1">The sequence shown here is derived from an EMBL/GenBank/DDBJ whole genome shotgun (WGS) entry which is preliminary data.</text>
</comment>
<reference evidence="1" key="1">
    <citation type="journal article" date="2021" name="G3 (Bethesda)">
        <title>Genome and transcriptome analysis of the beet armyworm Spodoptera exigua reveals targets for pest control. .</title>
        <authorList>
            <person name="Simon S."/>
            <person name="Breeschoten T."/>
            <person name="Jansen H.J."/>
            <person name="Dirks R.P."/>
            <person name="Schranz M.E."/>
            <person name="Ros V.I.D."/>
        </authorList>
    </citation>
    <scope>NUCLEOTIDE SEQUENCE</scope>
    <source>
        <strain evidence="1">TB_SE_WUR_2020</strain>
    </source>
</reference>
<protein>
    <recommendedName>
        <fullName evidence="3">Kinesin motor domain-containing protein</fullName>
    </recommendedName>
</protein>
<sequence length="89" mass="10107">MEKSARPRTALNECVKVVVRCRPLSEKEKNEGYEEVKKKRTEQTWYERLSTKTPVDNKSCDARLQVWTVAIGLVVTRALTHAGSGPLPH</sequence>
<dbReference type="Proteomes" id="UP000814243">
    <property type="component" value="Unassembled WGS sequence"/>
</dbReference>